<dbReference type="HAMAP" id="MF_01077">
    <property type="entry name" value="RimP"/>
    <property type="match status" value="1"/>
</dbReference>
<dbReference type="AlphaFoldDB" id="A0A508A8M8"/>
<sequence>MAAHDPLKGANALARSLTGLLAPVVADAGLYLEGVETTRAGKYSVVRVFVDLADGPGDLDLDALGPVTAAVSQALDEADPVKGQYTLEVSTPGAERELTTLRHFRRAVGHSARVRTADEELTGVITAADAEGDVNGGDGGDLVGIEIDGVERRIALGDITEAQMVVAGLDNRATGRGL</sequence>
<comment type="similarity">
    <text evidence="3">Belongs to the RimP family.</text>
</comment>
<keyword evidence="2 3" id="KW-0690">Ribosome biogenesis</keyword>
<name>A0A508A8M8_9ACTO</name>
<dbReference type="PANTHER" id="PTHR33867:SF1">
    <property type="entry name" value="RIBOSOME MATURATION FACTOR RIMP"/>
    <property type="match status" value="1"/>
</dbReference>
<dbReference type="SUPFAM" id="SSF75420">
    <property type="entry name" value="YhbC-like, N-terminal domain"/>
    <property type="match status" value="1"/>
</dbReference>
<dbReference type="GO" id="GO:0006412">
    <property type="term" value="P:translation"/>
    <property type="evidence" value="ECO:0007669"/>
    <property type="project" value="TreeGrafter"/>
</dbReference>
<dbReference type="CDD" id="cd01734">
    <property type="entry name" value="YlxS_C"/>
    <property type="match status" value="1"/>
</dbReference>
<dbReference type="InterPro" id="IPR035956">
    <property type="entry name" value="RimP_N_sf"/>
</dbReference>
<dbReference type="InterPro" id="IPR028998">
    <property type="entry name" value="RimP_C"/>
</dbReference>
<comment type="subcellular location">
    <subcellularLocation>
        <location evidence="3">Cytoplasm</location>
    </subcellularLocation>
</comment>
<evidence type="ECO:0000259" key="4">
    <source>
        <dbReference type="Pfam" id="PF02576"/>
    </source>
</evidence>
<dbReference type="Pfam" id="PF17384">
    <property type="entry name" value="DUF150_C"/>
    <property type="match status" value="1"/>
</dbReference>
<comment type="caution">
    <text evidence="6">The sequence shown here is derived from an EMBL/GenBank/DDBJ whole genome shotgun (WGS) entry which is preliminary data.</text>
</comment>
<accession>A0A508A8M8</accession>
<dbReference type="InterPro" id="IPR003728">
    <property type="entry name" value="Ribosome_maturation_RimP"/>
</dbReference>
<evidence type="ECO:0000313" key="6">
    <source>
        <dbReference type="EMBL" id="TQD44238.1"/>
    </source>
</evidence>
<dbReference type="Gene3D" id="3.30.300.70">
    <property type="entry name" value="RimP-like superfamily, N-terminal"/>
    <property type="match status" value="1"/>
</dbReference>
<dbReference type="Pfam" id="PF02576">
    <property type="entry name" value="RimP_N"/>
    <property type="match status" value="1"/>
</dbReference>
<dbReference type="PANTHER" id="PTHR33867">
    <property type="entry name" value="RIBOSOME MATURATION FACTOR RIMP"/>
    <property type="match status" value="1"/>
</dbReference>
<protein>
    <recommendedName>
        <fullName evidence="3">Ribosome maturation factor RimP</fullName>
    </recommendedName>
</protein>
<reference evidence="6 7" key="1">
    <citation type="submission" date="2019-06" db="EMBL/GenBank/DDBJ databases">
        <title>Draft genome sequence of Actinomyces johnsonii CCUG 34287T.</title>
        <authorList>
            <person name="Salva-Serra F."/>
            <person name="Cardew S."/>
            <person name="Moore E."/>
        </authorList>
    </citation>
    <scope>NUCLEOTIDE SEQUENCE [LARGE SCALE GENOMIC DNA]</scope>
    <source>
        <strain evidence="6 7">CCUG 34287</strain>
    </source>
</reference>
<keyword evidence="1 3" id="KW-0963">Cytoplasm</keyword>
<organism evidence="6 7">
    <name type="scientific">Actinomyces johnsonii</name>
    <dbReference type="NCBI Taxonomy" id="544581"/>
    <lineage>
        <taxon>Bacteria</taxon>
        <taxon>Bacillati</taxon>
        <taxon>Actinomycetota</taxon>
        <taxon>Actinomycetes</taxon>
        <taxon>Actinomycetales</taxon>
        <taxon>Actinomycetaceae</taxon>
        <taxon>Actinomyces</taxon>
    </lineage>
</organism>
<evidence type="ECO:0000256" key="1">
    <source>
        <dbReference type="ARBA" id="ARBA00022490"/>
    </source>
</evidence>
<dbReference type="InterPro" id="IPR028989">
    <property type="entry name" value="RimP_N"/>
</dbReference>
<feature type="domain" description="Ribosome maturation factor RimP N-terminal" evidence="4">
    <location>
        <begin position="20"/>
        <end position="95"/>
    </location>
</feature>
<comment type="function">
    <text evidence="3">Required for maturation of 30S ribosomal subunits.</text>
</comment>
<evidence type="ECO:0000256" key="3">
    <source>
        <dbReference type="HAMAP-Rule" id="MF_01077"/>
    </source>
</evidence>
<evidence type="ECO:0000259" key="5">
    <source>
        <dbReference type="Pfam" id="PF17384"/>
    </source>
</evidence>
<proteinExistence type="inferred from homology"/>
<dbReference type="GO" id="GO:0005829">
    <property type="term" value="C:cytosol"/>
    <property type="evidence" value="ECO:0007669"/>
    <property type="project" value="TreeGrafter"/>
</dbReference>
<dbReference type="EMBL" id="VICB01000004">
    <property type="protein sequence ID" value="TQD44238.1"/>
    <property type="molecule type" value="Genomic_DNA"/>
</dbReference>
<dbReference type="RefSeq" id="WP_141423818.1">
    <property type="nucleotide sequence ID" value="NZ_JASPFB010000007.1"/>
</dbReference>
<dbReference type="GO" id="GO:0000028">
    <property type="term" value="P:ribosomal small subunit assembly"/>
    <property type="evidence" value="ECO:0007669"/>
    <property type="project" value="TreeGrafter"/>
</dbReference>
<gene>
    <name evidence="3" type="primary">rimP</name>
    <name evidence="6" type="ORF">FK256_04180</name>
</gene>
<feature type="domain" description="Ribosome maturation factor RimP C-terminal" evidence="5">
    <location>
        <begin position="98"/>
        <end position="166"/>
    </location>
</feature>
<evidence type="ECO:0000256" key="2">
    <source>
        <dbReference type="ARBA" id="ARBA00022517"/>
    </source>
</evidence>
<dbReference type="Proteomes" id="UP000319010">
    <property type="component" value="Unassembled WGS sequence"/>
</dbReference>
<evidence type="ECO:0000313" key="7">
    <source>
        <dbReference type="Proteomes" id="UP000319010"/>
    </source>
</evidence>